<dbReference type="GO" id="GO:0016747">
    <property type="term" value="F:acyltransferase activity, transferring groups other than amino-acyl groups"/>
    <property type="evidence" value="ECO:0007669"/>
    <property type="project" value="InterPro"/>
</dbReference>
<dbReference type="PROSITE" id="PS51186">
    <property type="entry name" value="GNAT"/>
    <property type="match status" value="1"/>
</dbReference>
<proteinExistence type="predicted"/>
<evidence type="ECO:0000313" key="5">
    <source>
        <dbReference type="Proteomes" id="UP000184096"/>
    </source>
</evidence>
<evidence type="ECO:0000259" key="3">
    <source>
        <dbReference type="PROSITE" id="PS51186"/>
    </source>
</evidence>
<keyword evidence="5" id="KW-1185">Reference proteome</keyword>
<dbReference type="SUPFAM" id="SSF55729">
    <property type="entry name" value="Acyl-CoA N-acyltransferases (Nat)"/>
    <property type="match status" value="1"/>
</dbReference>
<dbReference type="CDD" id="cd04301">
    <property type="entry name" value="NAT_SF"/>
    <property type="match status" value="1"/>
</dbReference>
<dbReference type="AlphaFoldDB" id="A0A1M7T8N8"/>
<evidence type="ECO:0000313" key="4">
    <source>
        <dbReference type="EMBL" id="SHN67037.1"/>
    </source>
</evidence>
<dbReference type="PANTHER" id="PTHR43877:SF1">
    <property type="entry name" value="ACETYLTRANSFERASE"/>
    <property type="match status" value="1"/>
</dbReference>
<protein>
    <submittedName>
        <fullName evidence="4">Predicted N-acetyltransferase YhbS</fullName>
    </submittedName>
</protein>
<dbReference type="Pfam" id="PF13508">
    <property type="entry name" value="Acetyltransf_7"/>
    <property type="match status" value="1"/>
</dbReference>
<dbReference type="Gene3D" id="3.40.630.30">
    <property type="match status" value="1"/>
</dbReference>
<keyword evidence="2" id="KW-0012">Acyltransferase</keyword>
<gene>
    <name evidence="4" type="ORF">SAMN05444170_1109</name>
</gene>
<dbReference type="InterPro" id="IPR050832">
    <property type="entry name" value="Bact_Acetyltransf"/>
</dbReference>
<dbReference type="InterPro" id="IPR000182">
    <property type="entry name" value="GNAT_dom"/>
</dbReference>
<evidence type="ECO:0000256" key="2">
    <source>
        <dbReference type="ARBA" id="ARBA00023315"/>
    </source>
</evidence>
<dbReference type="Proteomes" id="UP000184096">
    <property type="component" value="Chromosome I"/>
</dbReference>
<keyword evidence="1 4" id="KW-0808">Transferase</keyword>
<name>A0A1M7T8N8_9BRAD</name>
<accession>A0A1M7T8N8</accession>
<dbReference type="InterPro" id="IPR016181">
    <property type="entry name" value="Acyl_CoA_acyltransferase"/>
</dbReference>
<feature type="domain" description="N-acetyltransferase" evidence="3">
    <location>
        <begin position="6"/>
        <end position="147"/>
    </location>
</feature>
<dbReference type="RefSeq" id="WP_072817031.1">
    <property type="nucleotide sequence ID" value="NZ_LT670849.1"/>
</dbReference>
<dbReference type="EMBL" id="LT670849">
    <property type="protein sequence ID" value="SHN67037.1"/>
    <property type="molecule type" value="Genomic_DNA"/>
</dbReference>
<evidence type="ECO:0000256" key="1">
    <source>
        <dbReference type="ARBA" id="ARBA00022679"/>
    </source>
</evidence>
<organism evidence="4 5">
    <name type="scientific">Bradyrhizobium erythrophlei</name>
    <dbReference type="NCBI Taxonomy" id="1437360"/>
    <lineage>
        <taxon>Bacteria</taxon>
        <taxon>Pseudomonadati</taxon>
        <taxon>Pseudomonadota</taxon>
        <taxon>Alphaproteobacteria</taxon>
        <taxon>Hyphomicrobiales</taxon>
        <taxon>Nitrobacteraceae</taxon>
        <taxon>Bradyrhizobium</taxon>
    </lineage>
</organism>
<sequence length="170" mass="18424">MSDLSLTILAETANDAQAIERLHERTFGPGRFVLSAYRIREHVDHLLDLSFTARIGTLLVGSVRQLPVVVGETKALLLGPLTVEPPFRSRGVGRALLERALHDAKAKGHRLVLLVGDEAYYSRAGFKTVPQGRATMPGPVDYSRLLVAELVDGAFNGVSGAIRPDWASAK</sequence>
<reference evidence="5" key="1">
    <citation type="submission" date="2016-11" db="EMBL/GenBank/DDBJ databases">
        <authorList>
            <person name="Varghese N."/>
            <person name="Submissions S."/>
        </authorList>
    </citation>
    <scope>NUCLEOTIDE SEQUENCE [LARGE SCALE GENOMIC DNA]</scope>
    <source>
        <strain evidence="5">GAS401</strain>
    </source>
</reference>
<dbReference type="OrthoDB" id="9815099at2"/>
<dbReference type="PANTHER" id="PTHR43877">
    <property type="entry name" value="AMINOALKYLPHOSPHONATE N-ACETYLTRANSFERASE-RELATED-RELATED"/>
    <property type="match status" value="1"/>
</dbReference>